<keyword evidence="8 10" id="KW-0012">Acyltransferase</keyword>
<dbReference type="PANTHER" id="PTHR10408:SF23">
    <property type="entry name" value="STEROL O-ACYLTRANSFERASE 1-RELATED"/>
    <property type="match status" value="1"/>
</dbReference>
<keyword evidence="4 13" id="KW-0812">Transmembrane</keyword>
<evidence type="ECO:0000256" key="2">
    <source>
        <dbReference type="ARBA" id="ARBA00009010"/>
    </source>
</evidence>
<feature type="transmembrane region" description="Helical" evidence="13">
    <location>
        <begin position="202"/>
        <end position="224"/>
    </location>
</feature>
<keyword evidence="5 10" id="KW-0256">Endoplasmic reticulum</keyword>
<accession>A0A9W8YDZ9</accession>
<evidence type="ECO:0000256" key="13">
    <source>
        <dbReference type="SAM" id="Phobius"/>
    </source>
</evidence>
<dbReference type="EMBL" id="JAPEUY010000003">
    <property type="protein sequence ID" value="KAJ4375162.1"/>
    <property type="molecule type" value="Genomic_DNA"/>
</dbReference>
<dbReference type="PANTHER" id="PTHR10408">
    <property type="entry name" value="STEROL O-ACYLTRANSFERASE"/>
    <property type="match status" value="1"/>
</dbReference>
<feature type="compositionally biased region" description="Basic residues" evidence="12">
    <location>
        <begin position="46"/>
        <end position="55"/>
    </location>
</feature>
<dbReference type="GO" id="GO:0034737">
    <property type="term" value="F:ergosterol O-acyltransferase activity"/>
    <property type="evidence" value="ECO:0007669"/>
    <property type="project" value="TreeGrafter"/>
</dbReference>
<feature type="active site" evidence="11">
    <location>
        <position position="548"/>
    </location>
</feature>
<comment type="function">
    <text evidence="9">Sterol O-acyltransferase that catalyzes the formation of stery esters.</text>
</comment>
<evidence type="ECO:0000256" key="12">
    <source>
        <dbReference type="SAM" id="MobiDB-lite"/>
    </source>
</evidence>
<evidence type="ECO:0000256" key="10">
    <source>
        <dbReference type="PIRNR" id="PIRNR000439"/>
    </source>
</evidence>
<reference evidence="14" key="1">
    <citation type="submission" date="2022-10" db="EMBL/GenBank/DDBJ databases">
        <title>Tapping the CABI collections for fungal endophytes: first genome assemblies for Collariella, Neodidymelliopsis, Ascochyta clinopodiicola, Didymella pomorum, Didymosphaeria variabile, Neocosmospora piperis and Neocucurbitaria cava.</title>
        <authorList>
            <person name="Hill R."/>
        </authorList>
    </citation>
    <scope>NUCLEOTIDE SEQUENCE</scope>
    <source>
        <strain evidence="14">IMI 356814</strain>
    </source>
</reference>
<feature type="region of interest" description="Disordered" evidence="12">
    <location>
        <begin position="277"/>
        <end position="324"/>
    </location>
</feature>
<gene>
    <name evidence="14" type="primary">ARE2_1</name>
    <name evidence="14" type="ORF">N0V83_002246</name>
</gene>
<name>A0A9W8YDZ9_9PLEO</name>
<dbReference type="InterPro" id="IPR014371">
    <property type="entry name" value="Oat_ACAT_DAG_ARE"/>
</dbReference>
<evidence type="ECO:0000313" key="14">
    <source>
        <dbReference type="EMBL" id="KAJ4375162.1"/>
    </source>
</evidence>
<keyword evidence="3 10" id="KW-0808">Transferase</keyword>
<evidence type="ECO:0000256" key="8">
    <source>
        <dbReference type="ARBA" id="ARBA00023315"/>
    </source>
</evidence>
<evidence type="ECO:0000313" key="15">
    <source>
        <dbReference type="Proteomes" id="UP001140560"/>
    </source>
</evidence>
<organism evidence="14 15">
    <name type="scientific">Neocucurbitaria cava</name>
    <dbReference type="NCBI Taxonomy" id="798079"/>
    <lineage>
        <taxon>Eukaryota</taxon>
        <taxon>Fungi</taxon>
        <taxon>Dikarya</taxon>
        <taxon>Ascomycota</taxon>
        <taxon>Pezizomycotina</taxon>
        <taxon>Dothideomycetes</taxon>
        <taxon>Pleosporomycetidae</taxon>
        <taxon>Pleosporales</taxon>
        <taxon>Pleosporineae</taxon>
        <taxon>Cucurbitariaceae</taxon>
        <taxon>Neocucurbitaria</taxon>
    </lineage>
</organism>
<feature type="transmembrane region" description="Helical" evidence="13">
    <location>
        <begin position="410"/>
        <end position="431"/>
    </location>
</feature>
<keyword evidence="7 10" id="KW-0472">Membrane</keyword>
<keyword evidence="15" id="KW-1185">Reference proteome</keyword>
<protein>
    <recommendedName>
        <fullName evidence="10">O-acyltransferase</fullName>
    </recommendedName>
</protein>
<comment type="similarity">
    <text evidence="2 10">Belongs to the membrane-bound acyltransferase family. Sterol o-acyltransferase subfamily.</text>
</comment>
<feature type="transmembrane region" description="Helical" evidence="13">
    <location>
        <begin position="125"/>
        <end position="145"/>
    </location>
</feature>
<evidence type="ECO:0000256" key="5">
    <source>
        <dbReference type="ARBA" id="ARBA00022824"/>
    </source>
</evidence>
<proteinExistence type="inferred from homology"/>
<dbReference type="GO" id="GO:0005789">
    <property type="term" value="C:endoplasmic reticulum membrane"/>
    <property type="evidence" value="ECO:0007669"/>
    <property type="project" value="UniProtKB-SubCell"/>
</dbReference>
<feature type="region of interest" description="Disordered" evidence="12">
    <location>
        <begin position="1"/>
        <end position="56"/>
    </location>
</feature>
<evidence type="ECO:0000256" key="9">
    <source>
        <dbReference type="ARBA" id="ARBA00023568"/>
    </source>
</evidence>
<dbReference type="PIRSF" id="PIRSF000439">
    <property type="entry name" value="Oat_ACAT_DAG_ARE"/>
    <property type="match status" value="1"/>
</dbReference>
<feature type="compositionally biased region" description="Polar residues" evidence="12">
    <location>
        <begin position="280"/>
        <end position="295"/>
    </location>
</feature>
<feature type="transmembrane region" description="Helical" evidence="13">
    <location>
        <begin position="230"/>
        <end position="253"/>
    </location>
</feature>
<evidence type="ECO:0000256" key="4">
    <source>
        <dbReference type="ARBA" id="ARBA00022692"/>
    </source>
</evidence>
<feature type="transmembrane region" description="Helical" evidence="13">
    <location>
        <begin position="588"/>
        <end position="610"/>
    </location>
</feature>
<dbReference type="GO" id="GO:0008204">
    <property type="term" value="P:ergosterol metabolic process"/>
    <property type="evidence" value="ECO:0007669"/>
    <property type="project" value="TreeGrafter"/>
</dbReference>
<evidence type="ECO:0000256" key="11">
    <source>
        <dbReference type="PIRSR" id="PIRSR000439-1"/>
    </source>
</evidence>
<dbReference type="Proteomes" id="UP001140560">
    <property type="component" value="Unassembled WGS sequence"/>
</dbReference>
<evidence type="ECO:0000256" key="7">
    <source>
        <dbReference type="ARBA" id="ARBA00023136"/>
    </source>
</evidence>
<evidence type="ECO:0000256" key="3">
    <source>
        <dbReference type="ARBA" id="ARBA00022679"/>
    </source>
</evidence>
<keyword evidence="6 13" id="KW-1133">Transmembrane helix</keyword>
<sequence length="611" mass="70459">MSDVDGAARLRPKAKEDEADPRSRSTTAIPSDGSDIEIPYDDSHSKKEKGKHRKSVQVVLEASSRKGKYTVTTEDPEFRKILKSGLQRDADKLGSKSRNRPRDLVFTKQFTTFDRQNASAAQSPFHGFFTLFWISMALLLARIAAWNYKTKGSIFGDAEILHLMVDRDLFVMLTTDASMCAATSFGFFLHKAIAKGYLTWNGSGWIIQSVWQTFFTVTVIWVTFWRDWPWTHTVFIVLHVFVLLMKQHAYTFYNGYLSRVYRRRNLLQQKLHQLDEMKAQENSSPTSPDAKTLSATGVDDVDNQNLTRRQSRGPKYSTNLSKEESEIASIGQAIEAGESLDEEQIEAFHRVLTTEVTILEEELRGKCTTTDNVYPNNLTLYNFIDWTCLPTLVYDLEYPPPRARELVKSAATLGIIWTMIIISQAYIYPVVIETVKLKEAGMSLDERWKEFPWVVSDMLFPMLLEQLLSWYVIWECLLNVLAEITRFADRGFYGAWWNSVSFDQYARDWNRPVHNFLLRHVYHSSISFFHLSKMQATFFTFLLSAVVHEVLMFCLFKKVRGYLFTFQLTQIPLAAFSKTKFMRGKDTLGNIVFWFGLFIGPSVITSLYLIV</sequence>
<dbReference type="InterPro" id="IPR004299">
    <property type="entry name" value="MBOAT_fam"/>
</dbReference>
<dbReference type="OrthoDB" id="10039049at2759"/>
<comment type="subcellular location">
    <subcellularLocation>
        <location evidence="1 10">Endoplasmic reticulum membrane</location>
        <topology evidence="1 10">Multi-pass membrane protein</topology>
    </subcellularLocation>
</comment>
<feature type="transmembrane region" description="Helical" evidence="13">
    <location>
        <begin position="169"/>
        <end position="190"/>
    </location>
</feature>
<feature type="compositionally biased region" description="Basic and acidic residues" evidence="12">
    <location>
        <begin position="13"/>
        <end position="23"/>
    </location>
</feature>
<evidence type="ECO:0000256" key="6">
    <source>
        <dbReference type="ARBA" id="ARBA00022989"/>
    </source>
</evidence>
<feature type="transmembrane region" description="Helical" evidence="13">
    <location>
        <begin position="536"/>
        <end position="553"/>
    </location>
</feature>
<evidence type="ECO:0000256" key="1">
    <source>
        <dbReference type="ARBA" id="ARBA00004477"/>
    </source>
</evidence>
<comment type="caution">
    <text evidence="14">The sequence shown here is derived from an EMBL/GenBank/DDBJ whole genome shotgun (WGS) entry which is preliminary data.</text>
</comment>
<dbReference type="Pfam" id="PF03062">
    <property type="entry name" value="MBOAT"/>
    <property type="match status" value="1"/>
</dbReference>
<dbReference type="AlphaFoldDB" id="A0A9W8YDZ9"/>